<dbReference type="AlphaFoldDB" id="A0A8T3A7S3"/>
<evidence type="ECO:0000313" key="2">
    <source>
        <dbReference type="EMBL" id="KAI0492014.1"/>
    </source>
</evidence>
<dbReference type="Proteomes" id="UP000829196">
    <property type="component" value="Unassembled WGS sequence"/>
</dbReference>
<reference evidence="2" key="1">
    <citation type="journal article" date="2022" name="Front. Genet.">
        <title>Chromosome-Scale Assembly of the Dendrobium nobile Genome Provides Insights Into the Molecular Mechanism of the Biosynthesis of the Medicinal Active Ingredient of Dendrobium.</title>
        <authorList>
            <person name="Xu Q."/>
            <person name="Niu S.-C."/>
            <person name="Li K.-L."/>
            <person name="Zheng P.-J."/>
            <person name="Zhang X.-J."/>
            <person name="Jia Y."/>
            <person name="Liu Y."/>
            <person name="Niu Y.-X."/>
            <person name="Yu L.-H."/>
            <person name="Chen D.-F."/>
            <person name="Zhang G.-Q."/>
        </authorList>
    </citation>
    <scope>NUCLEOTIDE SEQUENCE</scope>
    <source>
        <tissue evidence="2">Leaf</tissue>
    </source>
</reference>
<evidence type="ECO:0000313" key="3">
    <source>
        <dbReference type="Proteomes" id="UP000829196"/>
    </source>
</evidence>
<keyword evidence="3" id="KW-1185">Reference proteome</keyword>
<comment type="caution">
    <text evidence="2">The sequence shown here is derived from an EMBL/GenBank/DDBJ whole genome shotgun (WGS) entry which is preliminary data.</text>
</comment>
<evidence type="ECO:0000256" key="1">
    <source>
        <dbReference type="SAM" id="MobiDB-lite"/>
    </source>
</evidence>
<dbReference type="EMBL" id="JAGYWB010000018">
    <property type="protein sequence ID" value="KAI0492014.1"/>
    <property type="molecule type" value="Genomic_DNA"/>
</dbReference>
<organism evidence="2 3">
    <name type="scientific">Dendrobium nobile</name>
    <name type="common">Orchid</name>
    <dbReference type="NCBI Taxonomy" id="94219"/>
    <lineage>
        <taxon>Eukaryota</taxon>
        <taxon>Viridiplantae</taxon>
        <taxon>Streptophyta</taxon>
        <taxon>Embryophyta</taxon>
        <taxon>Tracheophyta</taxon>
        <taxon>Spermatophyta</taxon>
        <taxon>Magnoliopsida</taxon>
        <taxon>Liliopsida</taxon>
        <taxon>Asparagales</taxon>
        <taxon>Orchidaceae</taxon>
        <taxon>Epidendroideae</taxon>
        <taxon>Malaxideae</taxon>
        <taxon>Dendrobiinae</taxon>
        <taxon>Dendrobium</taxon>
    </lineage>
</organism>
<proteinExistence type="predicted"/>
<accession>A0A8T3A7S3</accession>
<protein>
    <submittedName>
        <fullName evidence="2">Uncharacterized protein</fullName>
    </submittedName>
</protein>
<gene>
    <name evidence="2" type="ORF">KFK09_026279</name>
</gene>
<sequence>MNIGDNELYDVNMAVVNIDSSELNPFVASPVMPVDLIMSVSSVGIRVNKQLIDVQVPLLSANTLYAHVGVRSRKIVKAQIDSLEGNLSSPSNVDEEEVFKQDGGM</sequence>
<feature type="region of interest" description="Disordered" evidence="1">
    <location>
        <begin position="86"/>
        <end position="105"/>
    </location>
</feature>
<name>A0A8T3A7S3_DENNO</name>